<protein>
    <submittedName>
        <fullName evidence="2">Uncharacterized protein</fullName>
    </submittedName>
</protein>
<reference evidence="3" key="1">
    <citation type="submission" date="2010-08" db="EMBL/GenBank/DDBJ databases">
        <authorList>
            <consortium name="Caenorhabditis japonica Sequencing Consortium"/>
            <person name="Wilson R.K."/>
        </authorList>
    </citation>
    <scope>NUCLEOTIDE SEQUENCE [LARGE SCALE GENOMIC DNA]</scope>
    <source>
        <strain evidence="3">DF5081</strain>
    </source>
</reference>
<sequence>MNCRKPAFAFALIGAPLCGGPLKFGFANTSTSFSHFELLLFDRSQPPVVIIDTTDSLSISNRLLCPKIFTDSTIFDFLAFLAVSTFCTGLDVHCLTTWPTPRQRKYWFVLPYLLNLFNSLVTCCKLPLNSSAVFLSFSTALCALRINFSALSFSASHSRMRASSRSFSFINQISSS</sequence>
<keyword evidence="1" id="KW-0812">Transmembrane</keyword>
<accession>A0A8R1II73</accession>
<name>A0A8R1II73_CAEJA</name>
<organism evidence="2 3">
    <name type="scientific">Caenorhabditis japonica</name>
    <dbReference type="NCBI Taxonomy" id="281687"/>
    <lineage>
        <taxon>Eukaryota</taxon>
        <taxon>Metazoa</taxon>
        <taxon>Ecdysozoa</taxon>
        <taxon>Nematoda</taxon>
        <taxon>Chromadorea</taxon>
        <taxon>Rhabditida</taxon>
        <taxon>Rhabditina</taxon>
        <taxon>Rhabditomorpha</taxon>
        <taxon>Rhabditoidea</taxon>
        <taxon>Rhabditidae</taxon>
        <taxon>Peloderinae</taxon>
        <taxon>Caenorhabditis</taxon>
    </lineage>
</organism>
<keyword evidence="1" id="KW-0472">Membrane</keyword>
<feature type="transmembrane region" description="Helical" evidence="1">
    <location>
        <begin position="134"/>
        <end position="155"/>
    </location>
</feature>
<proteinExistence type="predicted"/>
<dbReference type="Proteomes" id="UP000005237">
    <property type="component" value="Unassembled WGS sequence"/>
</dbReference>
<keyword evidence="1" id="KW-1133">Transmembrane helix</keyword>
<feature type="transmembrane region" description="Helical" evidence="1">
    <location>
        <begin position="106"/>
        <end position="128"/>
    </location>
</feature>
<evidence type="ECO:0000256" key="1">
    <source>
        <dbReference type="SAM" id="Phobius"/>
    </source>
</evidence>
<reference evidence="2" key="2">
    <citation type="submission" date="2022-06" db="UniProtKB">
        <authorList>
            <consortium name="EnsemblMetazoa"/>
        </authorList>
    </citation>
    <scope>IDENTIFICATION</scope>
    <source>
        <strain evidence="2">DF5081</strain>
    </source>
</reference>
<evidence type="ECO:0000313" key="3">
    <source>
        <dbReference type="Proteomes" id="UP000005237"/>
    </source>
</evidence>
<keyword evidence="3" id="KW-1185">Reference proteome</keyword>
<feature type="transmembrane region" description="Helical" evidence="1">
    <location>
        <begin position="74"/>
        <end position="94"/>
    </location>
</feature>
<dbReference type="EnsemblMetazoa" id="CJA31893.1">
    <property type="protein sequence ID" value="CJA31893.1"/>
    <property type="gene ID" value="WBGene00207740"/>
</dbReference>
<evidence type="ECO:0000313" key="2">
    <source>
        <dbReference type="EnsemblMetazoa" id="CJA31893.1"/>
    </source>
</evidence>
<dbReference type="AlphaFoldDB" id="A0A8R1II73"/>